<dbReference type="Proteomes" id="UP000515291">
    <property type="component" value="Chromosome"/>
</dbReference>
<reference evidence="3" key="1">
    <citation type="journal article" date="2020" name="Mol. Plant Microbe">
        <title>Rhizobial microsymbionts of the narrowly endemic Oxytropis species growing in Kamchatka are characterized by significant genetic diversity and possess a set of genes that are associated with T3SS and T6SS secretion systems and can affect the development of symbiosis.</title>
        <authorList>
            <person name="Safronova V."/>
            <person name="Guro P."/>
            <person name="Sazanova A."/>
            <person name="Kuznetsova I."/>
            <person name="Belimov A."/>
            <person name="Yakubov V."/>
            <person name="Chirak E."/>
            <person name="Afonin A."/>
            <person name="Gogolev Y."/>
            <person name="Andronov E."/>
            <person name="Tikhonovich I."/>
        </authorList>
    </citation>
    <scope>NUCLEOTIDE SEQUENCE [LARGE SCALE GENOMIC DNA]</scope>
    <source>
        <strain evidence="3">581</strain>
    </source>
</reference>
<dbReference type="SUPFAM" id="SSF56300">
    <property type="entry name" value="Metallo-dependent phosphatases"/>
    <property type="match status" value="1"/>
</dbReference>
<dbReference type="InterPro" id="IPR004843">
    <property type="entry name" value="Calcineurin-like_PHP"/>
</dbReference>
<protein>
    <submittedName>
        <fullName evidence="2">Metallophosphoesterase</fullName>
    </submittedName>
</protein>
<name>A0A7G6U1C7_9BRAD</name>
<dbReference type="EMBL" id="CP050292">
    <property type="protein sequence ID" value="QND72809.1"/>
    <property type="molecule type" value="Genomic_DNA"/>
</dbReference>
<dbReference type="InterPro" id="IPR051918">
    <property type="entry name" value="STPP_CPPED1"/>
</dbReference>
<dbReference type="Pfam" id="PF00149">
    <property type="entry name" value="Metallophos"/>
    <property type="match status" value="1"/>
</dbReference>
<dbReference type="PANTHER" id="PTHR43143">
    <property type="entry name" value="METALLOPHOSPHOESTERASE, CALCINEURIN SUPERFAMILY"/>
    <property type="match status" value="1"/>
</dbReference>
<evidence type="ECO:0000259" key="1">
    <source>
        <dbReference type="Pfam" id="PF00149"/>
    </source>
</evidence>
<dbReference type="InterPro" id="IPR029052">
    <property type="entry name" value="Metallo-depent_PP-like"/>
</dbReference>
<sequence>MTTHIALISDIHLSRQRPYFHVNWEILLEELAAVAPELVLVAGDLSLDGPHHSDDLAFARAQLDRLPCPWLAVPGNHDVGNNLPDVRGETTVTGERVATFRDLIGPDFWLHDVPGWRIIGLDSLICGSGLAAEQEQAVFLRQALDTTGGRKVALMYHKPFCLDRPDETALSQSFWYPQSRALLGEHLSEGRLHLLLSGHLHESRNRLIGTARHIWAPGVAFVSDMACEHQASRGGRRRVGWMEVRLGDEVAVALHEPLAMMNTDIGNWLTTGIGHYAVFAGQRPYLGLAPASASEDEESIGA</sequence>
<feature type="domain" description="Calcineurin-like phosphoesterase" evidence="1">
    <location>
        <begin position="4"/>
        <end position="202"/>
    </location>
</feature>
<evidence type="ECO:0000313" key="3">
    <source>
        <dbReference type="Proteomes" id="UP000515291"/>
    </source>
</evidence>
<proteinExistence type="predicted"/>
<gene>
    <name evidence="2" type="ORF">HB776_17405</name>
</gene>
<accession>A0A7G6U1C7</accession>
<dbReference type="KEGG" id="trb:HB776_17405"/>
<dbReference type="GO" id="GO:0016787">
    <property type="term" value="F:hydrolase activity"/>
    <property type="evidence" value="ECO:0007669"/>
    <property type="project" value="InterPro"/>
</dbReference>
<dbReference type="Gene3D" id="3.60.21.10">
    <property type="match status" value="1"/>
</dbReference>
<evidence type="ECO:0000313" key="2">
    <source>
        <dbReference type="EMBL" id="QND72809.1"/>
    </source>
</evidence>
<organism evidence="2 3">
    <name type="scientific">Tardiphaga robiniae</name>
    <dbReference type="NCBI Taxonomy" id="943830"/>
    <lineage>
        <taxon>Bacteria</taxon>
        <taxon>Pseudomonadati</taxon>
        <taxon>Pseudomonadota</taxon>
        <taxon>Alphaproteobacteria</taxon>
        <taxon>Hyphomicrobiales</taxon>
        <taxon>Nitrobacteraceae</taxon>
        <taxon>Tardiphaga</taxon>
    </lineage>
</organism>
<dbReference type="PANTHER" id="PTHR43143:SF1">
    <property type="entry name" value="SERINE_THREONINE-PROTEIN PHOSPHATASE CPPED1"/>
    <property type="match status" value="1"/>
</dbReference>
<dbReference type="RefSeq" id="WP_184511707.1">
    <property type="nucleotide sequence ID" value="NZ_CP050292.1"/>
</dbReference>
<dbReference type="AlphaFoldDB" id="A0A7G6U1C7"/>